<dbReference type="PATRIC" id="fig|280505.15.peg.239"/>
<sequence length="41" mass="4940">MSFKTNSLKKQREVALQLSRKYKRNYTLVLDKMRVSSNYLT</sequence>
<gene>
    <name evidence="1" type="ORF">LBBP_00243</name>
</gene>
<name>A0A0S2ILR0_LEPBO</name>
<accession>A0A0S2ILR0</accession>
<reference evidence="1 2" key="1">
    <citation type="journal article" date="2015" name="PLoS Negl. Trop. Dis.">
        <title>Distribution of Plasmids in Distinct Leptospira Pathogenic Species.</title>
        <authorList>
            <person name="Wang Y."/>
            <person name="Zhuang X."/>
            <person name="Zhong Y."/>
            <person name="Zhang C."/>
            <person name="Zhang Y."/>
            <person name="Zeng L."/>
            <person name="Zhu Y."/>
            <person name="He P."/>
            <person name="Dong K."/>
            <person name="Pal U."/>
            <person name="Guo X."/>
            <person name="Qin J."/>
        </authorList>
    </citation>
    <scope>NUCLEOTIDE SEQUENCE [LARGE SCALE GENOMIC DNA]</scope>
    <source>
        <strain evidence="1 2">56604</strain>
    </source>
</reference>
<protein>
    <submittedName>
        <fullName evidence="1">Uncharacterized protein</fullName>
    </submittedName>
</protein>
<proteinExistence type="predicted"/>
<organism evidence="1">
    <name type="scientific">Leptospira borgpetersenii serovar Ballum</name>
    <dbReference type="NCBI Taxonomy" id="280505"/>
    <lineage>
        <taxon>Bacteria</taxon>
        <taxon>Pseudomonadati</taxon>
        <taxon>Spirochaetota</taxon>
        <taxon>Spirochaetia</taxon>
        <taxon>Leptospirales</taxon>
        <taxon>Leptospiraceae</taxon>
        <taxon>Leptospira</taxon>
    </lineage>
</organism>
<dbReference type="EMBL" id="CP012029">
    <property type="protein sequence ID" value="ALO24608.1"/>
    <property type="molecule type" value="Genomic_DNA"/>
</dbReference>
<dbReference type="Proteomes" id="UP000058857">
    <property type="component" value="Chromosome 1"/>
</dbReference>
<evidence type="ECO:0000313" key="2">
    <source>
        <dbReference type="Proteomes" id="UP000058857"/>
    </source>
</evidence>
<evidence type="ECO:0000313" key="1">
    <source>
        <dbReference type="EMBL" id="ALO24608.1"/>
    </source>
</evidence>
<dbReference type="AlphaFoldDB" id="A0A0S2ILR0"/>